<dbReference type="Gene3D" id="2.170.260.40">
    <property type="match status" value="1"/>
</dbReference>
<keyword evidence="4" id="KW-1185">Reference proteome</keyword>
<feature type="domain" description="Xrn1 helical" evidence="1">
    <location>
        <begin position="4"/>
        <end position="276"/>
    </location>
</feature>
<dbReference type="GO" id="GO:0016075">
    <property type="term" value="P:rRNA catabolic process"/>
    <property type="evidence" value="ECO:0007669"/>
    <property type="project" value="TreeGrafter"/>
</dbReference>
<gene>
    <name evidence="3" type="ORF">RF11_02956</name>
</gene>
<dbReference type="Pfam" id="PF18334">
    <property type="entry name" value="XRN1_D2_D3"/>
    <property type="match status" value="1"/>
</dbReference>
<comment type="caution">
    <text evidence="3">The sequence shown here is derived from an EMBL/GenBank/DDBJ whole genome shotgun (WGS) entry which is preliminary data.</text>
</comment>
<dbReference type="OrthoDB" id="372487at2759"/>
<proteinExistence type="predicted"/>
<dbReference type="Proteomes" id="UP000031668">
    <property type="component" value="Unassembled WGS sequence"/>
</dbReference>
<reference evidence="3 4" key="1">
    <citation type="journal article" date="2014" name="Genome Biol. Evol.">
        <title>The genome of the myxosporean Thelohanellus kitauei shows adaptations to nutrient acquisition within its fish host.</title>
        <authorList>
            <person name="Yang Y."/>
            <person name="Xiong J."/>
            <person name="Zhou Z."/>
            <person name="Huo F."/>
            <person name="Miao W."/>
            <person name="Ran C."/>
            <person name="Liu Y."/>
            <person name="Zhang J."/>
            <person name="Feng J."/>
            <person name="Wang M."/>
            <person name="Wang M."/>
            <person name="Wang L."/>
            <person name="Yao B."/>
        </authorList>
    </citation>
    <scope>NUCLEOTIDE SEQUENCE [LARGE SCALE GENOMIC DNA]</scope>
    <source>
        <strain evidence="3">Wuqing</strain>
    </source>
</reference>
<evidence type="ECO:0000259" key="1">
    <source>
        <dbReference type="Pfam" id="PF17846"/>
    </source>
</evidence>
<dbReference type="InterPro" id="IPR027073">
    <property type="entry name" value="5_3_exoribonuclease"/>
</dbReference>
<dbReference type="InterPro" id="IPR041412">
    <property type="entry name" value="Xrn1_helical"/>
</dbReference>
<evidence type="ECO:0000313" key="3">
    <source>
        <dbReference type="EMBL" id="KII71440.1"/>
    </source>
</evidence>
<organism evidence="3 4">
    <name type="scientific">Thelohanellus kitauei</name>
    <name type="common">Myxosporean</name>
    <dbReference type="NCBI Taxonomy" id="669202"/>
    <lineage>
        <taxon>Eukaryota</taxon>
        <taxon>Metazoa</taxon>
        <taxon>Cnidaria</taxon>
        <taxon>Myxozoa</taxon>
        <taxon>Myxosporea</taxon>
        <taxon>Bivalvulida</taxon>
        <taxon>Platysporina</taxon>
        <taxon>Myxobolidae</taxon>
        <taxon>Thelohanellus</taxon>
    </lineage>
</organism>
<sequence length="983" mass="113701">MVFWNIIGYLVEDFSINLKRFKIFLAHLSNYEIKHFRDSQANEVWLSGKKNRKTTSIHQHSTSFIYSANDDLNQVIHEDVSIDINIGNDEIFTPSTFGPSFQSTTPDLFDQDDQEIAEISEQEKTQFESFKGDYYKSKLKNHFDTYANDICMEYIRGLEWTIRYYFKGTPSWMWLFPYHYAPFASDLANNMPDSIEFDLGEPCSPFVQLACIMPKESFNLLPRKIQTFFDNPNHQLIDMFPTKFESDKLGKAQEYESVVLIPFPDISRIKPIVEEIMLESDQTSSNVNSFGDSFLYEYVPEICSTLMLPPDESQQDSHVIGILLVKKEKFPSTPHPSFAPLPHDTTLRVFNINNSLQISAETVINQPKPVELNVMKLITYPFCGNYPFSNLYFSTEFYDLEYRYRIRKRSRNHELVCRIEREKLTQDEISNIMEICQDYQQRYYNDYRITIPKISYLINVKPFVGFKYSMAARNCSVKYVWSEESLFMPFEICYPIDPKFRLSSASKLDVKQIYQPGDLVLSTDSENFGFISKIKSIDVGSSTAEIEMCCEPHFDLSNVGFIQKSMYYSFYDSITSCKMLGINKMVFGRVAGSILVRKHHEGRVFADIGLKLKSKSFDMEVIGYTKISNNYYFFSEEALLLIKEYLTRFTHLYTLLVHFPVGCDSITLELLESGQDDCLLDTIQTWLADNKVGKLVRVFGGCHYIDTPSTQELLTLPKKVKTYKTITQPLKDLISLNPIFTSTHLATDPKNLLDFVICTHLDDTSPYLQTGIVTGVFSTYGPQSMPIYYCEVMFMEENSVGTLHRGGSSRLACVPSDSIINISSRRSNFPKFVPNKWKHTLFTGNFTPSMEFKEIFRIKTTFIPSDISLEPSHQFEQLIKNLSFHRETVPTRISQQNVEINVHTNSEILIRLLEDLCQSMVDSELSFAMKKFQHKHLCVVNVGKRSFYGSWSSTEEMAKLNSCYVAYYSLLSQIDNPQPDYQR</sequence>
<dbReference type="GO" id="GO:0003723">
    <property type="term" value="F:RNA binding"/>
    <property type="evidence" value="ECO:0007669"/>
    <property type="project" value="TreeGrafter"/>
</dbReference>
<dbReference type="PANTHER" id="PTHR12341:SF7">
    <property type="entry name" value="5'-3' EXORIBONUCLEASE 1"/>
    <property type="match status" value="1"/>
</dbReference>
<accession>A0A0C2N527</accession>
<dbReference type="InterPro" id="IPR047007">
    <property type="entry name" value="XRN1_D1_sf"/>
</dbReference>
<dbReference type="Gene3D" id="1.25.40.1050">
    <property type="match status" value="1"/>
</dbReference>
<feature type="domain" description="Exoribonuclease Xrn1 D2/D3" evidence="2">
    <location>
        <begin position="563"/>
        <end position="723"/>
    </location>
</feature>
<dbReference type="OMA" id="DIRVFQQ"/>
<evidence type="ECO:0000313" key="4">
    <source>
        <dbReference type="Proteomes" id="UP000031668"/>
    </source>
</evidence>
<dbReference type="PANTHER" id="PTHR12341">
    <property type="entry name" value="5'-&gt;3' EXORIBONUCLEASE"/>
    <property type="match status" value="1"/>
</dbReference>
<dbReference type="GO" id="GO:0005634">
    <property type="term" value="C:nucleus"/>
    <property type="evidence" value="ECO:0007669"/>
    <property type="project" value="TreeGrafter"/>
</dbReference>
<dbReference type="GO" id="GO:0000956">
    <property type="term" value="P:nuclear-transcribed mRNA catabolic process"/>
    <property type="evidence" value="ECO:0007669"/>
    <property type="project" value="TreeGrafter"/>
</dbReference>
<dbReference type="Pfam" id="PF17846">
    <property type="entry name" value="XRN_M"/>
    <property type="match status" value="1"/>
</dbReference>
<protein>
    <submittedName>
        <fullName evidence="3">5'-3' exoribonuclease 1</fullName>
    </submittedName>
</protein>
<dbReference type="GO" id="GO:0004534">
    <property type="term" value="F:5'-3' RNA exonuclease activity"/>
    <property type="evidence" value="ECO:0007669"/>
    <property type="project" value="TreeGrafter"/>
</dbReference>
<name>A0A0C2N527_THEKT</name>
<dbReference type="InterPro" id="IPR041106">
    <property type="entry name" value="XRN1_D2_D3"/>
</dbReference>
<dbReference type="EMBL" id="JWZT01001764">
    <property type="protein sequence ID" value="KII71440.1"/>
    <property type="molecule type" value="Genomic_DNA"/>
</dbReference>
<dbReference type="AlphaFoldDB" id="A0A0C2N527"/>
<evidence type="ECO:0000259" key="2">
    <source>
        <dbReference type="Pfam" id="PF18334"/>
    </source>
</evidence>